<protein>
    <submittedName>
        <fullName evidence="2">Uncharacterized protein</fullName>
    </submittedName>
</protein>
<organism evidence="2 3">
    <name type="scientific">Dermatophagoides farinae</name>
    <name type="common">American house dust mite</name>
    <dbReference type="NCBI Taxonomy" id="6954"/>
    <lineage>
        <taxon>Eukaryota</taxon>
        <taxon>Metazoa</taxon>
        <taxon>Ecdysozoa</taxon>
        <taxon>Arthropoda</taxon>
        <taxon>Chelicerata</taxon>
        <taxon>Arachnida</taxon>
        <taxon>Acari</taxon>
        <taxon>Acariformes</taxon>
        <taxon>Sarcoptiformes</taxon>
        <taxon>Astigmata</taxon>
        <taxon>Psoroptidia</taxon>
        <taxon>Analgoidea</taxon>
        <taxon>Pyroglyphidae</taxon>
        <taxon>Dermatophagoidinae</taxon>
        <taxon>Dermatophagoides</taxon>
    </lineage>
</organism>
<dbReference type="EMBL" id="ASGP02000005">
    <property type="protein sequence ID" value="KAH9506994.1"/>
    <property type="molecule type" value="Genomic_DNA"/>
</dbReference>
<reference evidence="2" key="2">
    <citation type="journal article" date="2022" name="Res Sq">
        <title>Comparative Genomics Reveals Insights into the Divergent Evolution of Astigmatic Mites and Household Pest Adaptations.</title>
        <authorList>
            <person name="Xiong Q."/>
            <person name="Wan A.T.-Y."/>
            <person name="Liu X.-Y."/>
            <person name="Fung C.S.-H."/>
            <person name="Xiao X."/>
            <person name="Malainual N."/>
            <person name="Hou J."/>
            <person name="Wang L."/>
            <person name="Wang M."/>
            <person name="Yang K."/>
            <person name="Cui Y."/>
            <person name="Leung E."/>
            <person name="Nong W."/>
            <person name="Shin S.-K."/>
            <person name="Au S."/>
            <person name="Jeong K.Y."/>
            <person name="Chew F.T."/>
            <person name="Hui J."/>
            <person name="Leung T.F."/>
            <person name="Tungtrongchitr A."/>
            <person name="Zhong N."/>
            <person name="Liu Z."/>
            <person name="Tsui S."/>
        </authorList>
    </citation>
    <scope>NUCLEOTIDE SEQUENCE</scope>
    <source>
        <strain evidence="2">Derf</strain>
        <tissue evidence="2">Whole organism</tissue>
    </source>
</reference>
<reference evidence="2" key="1">
    <citation type="submission" date="2013-05" db="EMBL/GenBank/DDBJ databases">
        <authorList>
            <person name="Yim A.K.Y."/>
            <person name="Chan T.F."/>
            <person name="Ji K.M."/>
            <person name="Liu X.Y."/>
            <person name="Zhou J.W."/>
            <person name="Li R.Q."/>
            <person name="Yang K.Y."/>
            <person name="Li J."/>
            <person name="Li M."/>
            <person name="Law P.T.W."/>
            <person name="Wu Y.L."/>
            <person name="Cai Z.L."/>
            <person name="Qin H."/>
            <person name="Bao Y."/>
            <person name="Leung R.K.K."/>
            <person name="Ng P.K.S."/>
            <person name="Zou J."/>
            <person name="Zhong X.J."/>
            <person name="Ran P.X."/>
            <person name="Zhong N.S."/>
            <person name="Liu Z.G."/>
            <person name="Tsui S.K.W."/>
        </authorList>
    </citation>
    <scope>NUCLEOTIDE SEQUENCE</scope>
    <source>
        <strain evidence="2">Derf</strain>
        <tissue evidence="2">Whole organism</tissue>
    </source>
</reference>
<comment type="caution">
    <text evidence="2">The sequence shown here is derived from an EMBL/GenBank/DDBJ whole genome shotgun (WGS) entry which is preliminary data.</text>
</comment>
<evidence type="ECO:0000313" key="3">
    <source>
        <dbReference type="Proteomes" id="UP000790347"/>
    </source>
</evidence>
<gene>
    <name evidence="2" type="ORF">DERF_011696</name>
</gene>
<dbReference type="AlphaFoldDB" id="A0A922L515"/>
<name>A0A922L515_DERFA</name>
<dbReference type="Proteomes" id="UP000790347">
    <property type="component" value="Unassembled WGS sequence"/>
</dbReference>
<keyword evidence="1" id="KW-1133">Transmembrane helix</keyword>
<feature type="transmembrane region" description="Helical" evidence="1">
    <location>
        <begin position="41"/>
        <end position="60"/>
    </location>
</feature>
<evidence type="ECO:0000256" key="1">
    <source>
        <dbReference type="SAM" id="Phobius"/>
    </source>
</evidence>
<proteinExistence type="predicted"/>
<accession>A0A922L515</accession>
<evidence type="ECO:0000313" key="2">
    <source>
        <dbReference type="EMBL" id="KAH9506994.1"/>
    </source>
</evidence>
<keyword evidence="3" id="KW-1185">Reference proteome</keyword>
<keyword evidence="1" id="KW-0812">Transmembrane</keyword>
<sequence length="65" mass="7492">MYEFKFVIAYEMYRVFITTKLVTRTLSNCSQNKIRLRYGGLVGYISTFSIIIVANVGDIFNLGNQ</sequence>
<keyword evidence="1" id="KW-0472">Membrane</keyword>